<evidence type="ECO:0000313" key="3">
    <source>
        <dbReference type="EMBL" id="KAG0315581.1"/>
    </source>
</evidence>
<dbReference type="PANTHER" id="PTHR16134">
    <property type="entry name" value="F-BOX/TPR REPEAT PROTEIN POF3"/>
    <property type="match status" value="1"/>
</dbReference>
<evidence type="ECO:0000313" key="4">
    <source>
        <dbReference type="Proteomes" id="UP000823405"/>
    </source>
</evidence>
<reference evidence="3" key="1">
    <citation type="journal article" date="2020" name="Fungal Divers.">
        <title>Resolving the Mortierellaceae phylogeny through synthesis of multi-gene phylogenetics and phylogenomics.</title>
        <authorList>
            <person name="Vandepol N."/>
            <person name="Liber J."/>
            <person name="Desiro A."/>
            <person name="Na H."/>
            <person name="Kennedy M."/>
            <person name="Barry K."/>
            <person name="Grigoriev I.V."/>
            <person name="Miller A.N."/>
            <person name="O'Donnell K."/>
            <person name="Stajich J.E."/>
            <person name="Bonito G."/>
        </authorList>
    </citation>
    <scope>NUCLEOTIDE SEQUENCE</scope>
    <source>
        <strain evidence="3">NVP60</strain>
    </source>
</reference>
<dbReference type="InterPro" id="IPR032675">
    <property type="entry name" value="LRR_dom_sf"/>
</dbReference>
<dbReference type="Pfam" id="PF12937">
    <property type="entry name" value="F-box-like"/>
    <property type="match status" value="2"/>
</dbReference>
<dbReference type="OrthoDB" id="2339388at2759"/>
<dbReference type="EMBL" id="JAAAIN010000365">
    <property type="protein sequence ID" value="KAG0315581.1"/>
    <property type="molecule type" value="Genomic_DNA"/>
</dbReference>
<gene>
    <name evidence="3" type="ORF">BGZ97_008082</name>
</gene>
<name>A0A9P6REF9_9FUNG</name>
<dbReference type="InterPro" id="IPR036047">
    <property type="entry name" value="F-box-like_dom_sf"/>
</dbReference>
<dbReference type="PROSITE" id="PS50181">
    <property type="entry name" value="FBOX"/>
    <property type="match status" value="1"/>
</dbReference>
<dbReference type="Gene3D" id="1.20.1280.50">
    <property type="match status" value="1"/>
</dbReference>
<dbReference type="SUPFAM" id="SSF52058">
    <property type="entry name" value="L domain-like"/>
    <property type="match status" value="1"/>
</dbReference>
<feature type="compositionally biased region" description="Low complexity" evidence="1">
    <location>
        <begin position="686"/>
        <end position="704"/>
    </location>
</feature>
<accession>A0A9P6REF9</accession>
<keyword evidence="4" id="KW-1185">Reference proteome</keyword>
<comment type="caution">
    <text evidence="3">The sequence shown here is derived from an EMBL/GenBank/DDBJ whole genome shotgun (WGS) entry which is preliminary data.</text>
</comment>
<dbReference type="PANTHER" id="PTHR16134:SF119">
    <property type="entry name" value="AT02038P-RELATED"/>
    <property type="match status" value="1"/>
</dbReference>
<dbReference type="Gene3D" id="3.80.10.10">
    <property type="entry name" value="Ribonuclease Inhibitor"/>
    <property type="match status" value="2"/>
</dbReference>
<feature type="region of interest" description="Disordered" evidence="1">
    <location>
        <begin position="686"/>
        <end position="716"/>
    </location>
</feature>
<evidence type="ECO:0000256" key="1">
    <source>
        <dbReference type="SAM" id="MobiDB-lite"/>
    </source>
</evidence>
<protein>
    <recommendedName>
        <fullName evidence="2">F-box domain-containing protein</fullName>
    </recommendedName>
</protein>
<dbReference type="InterPro" id="IPR001810">
    <property type="entry name" value="F-box_dom"/>
</dbReference>
<dbReference type="Proteomes" id="UP000823405">
    <property type="component" value="Unassembled WGS sequence"/>
</dbReference>
<evidence type="ECO:0000259" key="2">
    <source>
        <dbReference type="PROSITE" id="PS50181"/>
    </source>
</evidence>
<dbReference type="SUPFAM" id="SSF81383">
    <property type="entry name" value="F-box domain"/>
    <property type="match status" value="2"/>
</dbReference>
<dbReference type="CDD" id="cd09917">
    <property type="entry name" value="F-box_SF"/>
    <property type="match status" value="1"/>
</dbReference>
<proteinExistence type="predicted"/>
<dbReference type="SUPFAM" id="SSF52047">
    <property type="entry name" value="RNI-like"/>
    <property type="match status" value="1"/>
</dbReference>
<feature type="domain" description="F-box" evidence="2">
    <location>
        <begin position="1"/>
        <end position="46"/>
    </location>
</feature>
<organism evidence="3 4">
    <name type="scientific">Linnemannia gamsii</name>
    <dbReference type="NCBI Taxonomy" id="64522"/>
    <lineage>
        <taxon>Eukaryota</taxon>
        <taxon>Fungi</taxon>
        <taxon>Fungi incertae sedis</taxon>
        <taxon>Mucoromycota</taxon>
        <taxon>Mortierellomycotina</taxon>
        <taxon>Mortierellomycetes</taxon>
        <taxon>Mortierellales</taxon>
        <taxon>Mortierellaceae</taxon>
        <taxon>Linnemannia</taxon>
    </lineage>
</organism>
<sequence length="1304" mass="147295">MSNQDHFPPETLSLIFSYLPPQDLVRCLCVSRLWHAEAEPQLYRNILFIPGMRLLKQLAAVMTRKHLVRRVEWRRARFISHPIPLGPSRPNLTHFYFDGDQQSWKLFNSILYSLTSLVSLDLRFEKYNGTEETYVVDLDRILTGFPRLKHLGIAGWMLEYAPPRMAGLEEDHHDNEDEETRTEHGLESTRPWAFGRALQQYCPKLEAIDVFGSAILWLFDLPILPSDKIPHLTALATESLPSINGSDISSVIVEQKALKESEDRLRQRLQEQEVGELLEGRTARPFFPQLKTLILGPGHSLSVQDLISLGVQARFLTCVEITHGLYIYARVWDMYDTDAAAAAATALFDPATHHSTSSSAVANKLVVDRRLWKRRCIGNQDVMLFLQLCCSLQHFTITGRTIPFYDLATGDLTTPGGLGTTFSTLEEVETPVIQHWACEENLQTLKFGVSLHAKRSKEYHAMVWKHFGRFQKLVSLTLPLSSLVPSPDYGVEGLLTGGGRLSETLTEIRSLPSWWEVEDRREMVLWFARSFPKLLVLGLMCYREKVEGGKEEDYTDFLEDEDVKTCSIHKIFIESPPAQVPPEIFTLIFGHLSHKDLYQCLFVSRLWHDQAQAFVYSDVTLDAARPRHNQVLIPALKARKHLLRKVEWRSWRYGSGTLEDDLLDIVLDYRPVTAVAATATATAVTIGNSDSNNSNNNNNNTVNDNGGGGGHPSRSLSRSLSRLASVFWSRSTTTTPATAAATAVVVATATADVVPTPDVSIPVLMGPGPNRPDLHHFSFYDEILTGSLLESIMFNLSPTSLTTLEIHVKYPGANKSYEVDVEKLLETYPYLKDLCLHGLAFRYTPLLHNEDTPASDVSVSASIGTDSTEDPVVIVVQHRLESFTFGPSLLSRLGSDAFLFFKRLGNLKQIRVKSSMEYSECAPNSRPWDFGRALRQFCPKLESIDIEGAVVFWLFDLPILSYDQLPHITSMVEQIPAYMSAIPAELAQILKENRLNLQLLDQEQEELLEGKTAIPFFPQLKRLVFGGDHSLSVQDLFSLGVQAPFLTHLEILRPPTRHSEPWEVYDKDDKNVDSEPTTALLSAINAQTIRRIDLRRRQLRRPFDGRDTMLFLQLCSSLRYLSLTGCSVTIESLVDGYFTTSSLSGGDVGTPYIRPWACEDTLETLKIGFDVPRDLPKEHHAVVWKYLGRFKKLRSLSLVPTLCPRWVLIPTFDHGIEGLFHEGGGMSEALEKLEMVSTWWDSAVGKQMVLWLAKSCPKLRDLNLEYHFLFSDTIFSHENVAHKAFLEDEEVKGCSIQEINVISW</sequence>
<dbReference type="SMART" id="SM00256">
    <property type="entry name" value="FBOX"/>
    <property type="match status" value="2"/>
</dbReference>